<feature type="region of interest" description="Disordered" evidence="1">
    <location>
        <begin position="1"/>
        <end position="96"/>
    </location>
</feature>
<dbReference type="AlphaFoldDB" id="A0A9D3VIH2"/>
<reference evidence="2 3" key="1">
    <citation type="journal article" date="2021" name="Plant Biotechnol. J.">
        <title>Multi-omics assisted identification of the key and species-specific regulatory components of drought-tolerant mechanisms in Gossypium stocksii.</title>
        <authorList>
            <person name="Yu D."/>
            <person name="Ke L."/>
            <person name="Zhang D."/>
            <person name="Wu Y."/>
            <person name="Sun Y."/>
            <person name="Mei J."/>
            <person name="Sun J."/>
            <person name="Sun Y."/>
        </authorList>
    </citation>
    <scope>NUCLEOTIDE SEQUENCE [LARGE SCALE GENOMIC DNA]</scope>
    <source>
        <strain evidence="3">cv. E1</strain>
        <tissue evidence="2">Leaf</tissue>
    </source>
</reference>
<evidence type="ECO:0000313" key="2">
    <source>
        <dbReference type="EMBL" id="KAH1082977.1"/>
    </source>
</evidence>
<dbReference type="Proteomes" id="UP000828251">
    <property type="component" value="Unassembled WGS sequence"/>
</dbReference>
<organism evidence="2 3">
    <name type="scientific">Gossypium stocksii</name>
    <dbReference type="NCBI Taxonomy" id="47602"/>
    <lineage>
        <taxon>Eukaryota</taxon>
        <taxon>Viridiplantae</taxon>
        <taxon>Streptophyta</taxon>
        <taxon>Embryophyta</taxon>
        <taxon>Tracheophyta</taxon>
        <taxon>Spermatophyta</taxon>
        <taxon>Magnoliopsida</taxon>
        <taxon>eudicotyledons</taxon>
        <taxon>Gunneridae</taxon>
        <taxon>Pentapetalae</taxon>
        <taxon>rosids</taxon>
        <taxon>malvids</taxon>
        <taxon>Malvales</taxon>
        <taxon>Malvaceae</taxon>
        <taxon>Malvoideae</taxon>
        <taxon>Gossypium</taxon>
    </lineage>
</organism>
<name>A0A9D3VIH2_9ROSI</name>
<feature type="compositionally biased region" description="Basic and acidic residues" evidence="1">
    <location>
        <begin position="9"/>
        <end position="26"/>
    </location>
</feature>
<accession>A0A9D3VIH2</accession>
<evidence type="ECO:0000256" key="1">
    <source>
        <dbReference type="SAM" id="MobiDB-lite"/>
    </source>
</evidence>
<keyword evidence="3" id="KW-1185">Reference proteome</keyword>
<proteinExistence type="predicted"/>
<protein>
    <submittedName>
        <fullName evidence="2">Uncharacterized protein</fullName>
    </submittedName>
</protein>
<feature type="compositionally biased region" description="Polar residues" evidence="1">
    <location>
        <begin position="27"/>
        <end position="39"/>
    </location>
</feature>
<sequence>MHNQELIEDEVKTKSVHTESDDKKMDTTQTAARTSQSKAPMNDELTMSDTDDDEEEVSINQLKRKRFKKATGTTVQANSDDQDRPQRYKQTTRKST</sequence>
<gene>
    <name evidence="2" type="ORF">J1N35_022738</name>
</gene>
<dbReference type="EMBL" id="JAIQCV010000007">
    <property type="protein sequence ID" value="KAH1082977.1"/>
    <property type="molecule type" value="Genomic_DNA"/>
</dbReference>
<evidence type="ECO:0000313" key="3">
    <source>
        <dbReference type="Proteomes" id="UP000828251"/>
    </source>
</evidence>
<comment type="caution">
    <text evidence="2">The sequence shown here is derived from an EMBL/GenBank/DDBJ whole genome shotgun (WGS) entry which is preliminary data.</text>
</comment>